<evidence type="ECO:0000256" key="2">
    <source>
        <dbReference type="ARBA" id="ARBA00006742"/>
    </source>
</evidence>
<keyword evidence="5 10" id="KW-0812">Transmembrane</keyword>
<evidence type="ECO:0000256" key="7">
    <source>
        <dbReference type="ARBA" id="ARBA00022989"/>
    </source>
</evidence>
<sequence>MKNFVFAGPPDGGAVATTPTATPGAAGGLFQLVFLLLIFFVMMYFLVILPQKRREKQFKQMISSIKRGDTVITSGGVVGKVLDVKKDTLKIKTANTTELEIAKAYVSRVIKEKTETQNSK</sequence>
<evidence type="ECO:0000256" key="1">
    <source>
        <dbReference type="ARBA" id="ARBA00004162"/>
    </source>
</evidence>
<reference evidence="11 12" key="1">
    <citation type="submission" date="2021-03" db="EMBL/GenBank/DDBJ databases">
        <title>Thermosipho ferrireducens sp.nov., an anaerobic thermophilic iron-reducing bacterium isolated from a deep-sea hydrothermal sulfide deposits.</title>
        <authorList>
            <person name="Zeng X."/>
            <person name="Chen Y."/>
            <person name="Shao Z."/>
        </authorList>
    </citation>
    <scope>NUCLEOTIDE SEQUENCE [LARGE SCALE GENOMIC DNA]</scope>
    <source>
        <strain evidence="11 12">JL129W03</strain>
    </source>
</reference>
<dbReference type="PRINTS" id="PR01853">
    <property type="entry name" value="YAJCTRNLCASE"/>
</dbReference>
<dbReference type="SMART" id="SM01323">
    <property type="entry name" value="YajC"/>
    <property type="match status" value="1"/>
</dbReference>
<comment type="similarity">
    <text evidence="2">Belongs to the YajC family.</text>
</comment>
<dbReference type="EMBL" id="CP071446">
    <property type="protein sequence ID" value="QTA37957.1"/>
    <property type="molecule type" value="Genomic_DNA"/>
</dbReference>
<keyword evidence="7 10" id="KW-1133">Transmembrane helix</keyword>
<keyword evidence="12" id="KW-1185">Reference proteome</keyword>
<organism evidence="11 12">
    <name type="scientific">Thermosipho ferrireducens</name>
    <dbReference type="NCBI Taxonomy" id="2571116"/>
    <lineage>
        <taxon>Bacteria</taxon>
        <taxon>Thermotogati</taxon>
        <taxon>Thermotogota</taxon>
        <taxon>Thermotogae</taxon>
        <taxon>Thermotogales</taxon>
        <taxon>Fervidobacteriaceae</taxon>
        <taxon>Thermosipho</taxon>
    </lineage>
</organism>
<evidence type="ECO:0000256" key="4">
    <source>
        <dbReference type="ARBA" id="ARBA00022475"/>
    </source>
</evidence>
<keyword evidence="9 10" id="KW-0472">Membrane</keyword>
<evidence type="ECO:0000313" key="12">
    <source>
        <dbReference type="Proteomes" id="UP000671862"/>
    </source>
</evidence>
<dbReference type="Proteomes" id="UP000671862">
    <property type="component" value="Chromosome"/>
</dbReference>
<dbReference type="Pfam" id="PF02699">
    <property type="entry name" value="YajC"/>
    <property type="match status" value="1"/>
</dbReference>
<dbReference type="NCBIfam" id="TIGR00739">
    <property type="entry name" value="yajC"/>
    <property type="match status" value="1"/>
</dbReference>
<evidence type="ECO:0000256" key="8">
    <source>
        <dbReference type="ARBA" id="ARBA00023010"/>
    </source>
</evidence>
<keyword evidence="3" id="KW-0813">Transport</keyword>
<feature type="transmembrane region" description="Helical" evidence="10">
    <location>
        <begin position="29"/>
        <end position="49"/>
    </location>
</feature>
<dbReference type="InterPro" id="IPR003849">
    <property type="entry name" value="Preprotein_translocase_YajC"/>
</dbReference>
<evidence type="ECO:0000313" key="11">
    <source>
        <dbReference type="EMBL" id="QTA37957.1"/>
    </source>
</evidence>
<evidence type="ECO:0000256" key="10">
    <source>
        <dbReference type="SAM" id="Phobius"/>
    </source>
</evidence>
<accession>A0ABX7S5W8</accession>
<keyword evidence="8" id="KW-0811">Translocation</keyword>
<dbReference type="PANTHER" id="PTHR33909">
    <property type="entry name" value="SEC TRANSLOCON ACCESSORY COMPLEX SUBUNIT YAJC"/>
    <property type="match status" value="1"/>
</dbReference>
<evidence type="ECO:0000256" key="9">
    <source>
        <dbReference type="ARBA" id="ARBA00023136"/>
    </source>
</evidence>
<dbReference type="PANTHER" id="PTHR33909:SF1">
    <property type="entry name" value="SEC TRANSLOCON ACCESSORY COMPLEX SUBUNIT YAJC"/>
    <property type="match status" value="1"/>
</dbReference>
<protein>
    <submittedName>
        <fullName evidence="11">Preprotein translocase subunit YajC</fullName>
    </submittedName>
</protein>
<proteinExistence type="inferred from homology"/>
<name>A0ABX7S5W8_9BACT</name>
<keyword evidence="6" id="KW-0653">Protein transport</keyword>
<gene>
    <name evidence="11" type="primary">yajC</name>
    <name evidence="11" type="ORF">JYK00_09620</name>
</gene>
<evidence type="ECO:0000256" key="5">
    <source>
        <dbReference type="ARBA" id="ARBA00022692"/>
    </source>
</evidence>
<keyword evidence="4" id="KW-1003">Cell membrane</keyword>
<dbReference type="RefSeq" id="WP_207566678.1">
    <property type="nucleotide sequence ID" value="NZ_CP071446.1"/>
</dbReference>
<comment type="subcellular location">
    <subcellularLocation>
        <location evidence="1">Cell membrane</location>
        <topology evidence="1">Single-pass membrane protein</topology>
    </subcellularLocation>
</comment>
<evidence type="ECO:0000256" key="3">
    <source>
        <dbReference type="ARBA" id="ARBA00022448"/>
    </source>
</evidence>
<evidence type="ECO:0000256" key="6">
    <source>
        <dbReference type="ARBA" id="ARBA00022927"/>
    </source>
</evidence>